<evidence type="ECO:0000313" key="2">
    <source>
        <dbReference type="EMBL" id="KZP28618.1"/>
    </source>
</evidence>
<organism evidence="2 3">
    <name type="scientific">Athelia psychrophila</name>
    <dbReference type="NCBI Taxonomy" id="1759441"/>
    <lineage>
        <taxon>Eukaryota</taxon>
        <taxon>Fungi</taxon>
        <taxon>Dikarya</taxon>
        <taxon>Basidiomycota</taxon>
        <taxon>Agaricomycotina</taxon>
        <taxon>Agaricomycetes</taxon>
        <taxon>Agaricomycetidae</taxon>
        <taxon>Atheliales</taxon>
        <taxon>Atheliaceae</taxon>
        <taxon>Athelia</taxon>
    </lineage>
</organism>
<evidence type="ECO:0008006" key="4">
    <source>
        <dbReference type="Google" id="ProtNLM"/>
    </source>
</evidence>
<reference evidence="2 3" key="1">
    <citation type="journal article" date="2016" name="Mol. Biol. Evol.">
        <title>Comparative Genomics of Early-Diverging Mushroom-Forming Fungi Provides Insights into the Origins of Lignocellulose Decay Capabilities.</title>
        <authorList>
            <person name="Nagy L.G."/>
            <person name="Riley R."/>
            <person name="Tritt A."/>
            <person name="Adam C."/>
            <person name="Daum C."/>
            <person name="Floudas D."/>
            <person name="Sun H."/>
            <person name="Yadav J.S."/>
            <person name="Pangilinan J."/>
            <person name="Larsson K.H."/>
            <person name="Matsuura K."/>
            <person name="Barry K."/>
            <person name="Labutti K."/>
            <person name="Kuo R."/>
            <person name="Ohm R.A."/>
            <person name="Bhattacharya S.S."/>
            <person name="Shirouzu T."/>
            <person name="Yoshinaga Y."/>
            <person name="Martin F.M."/>
            <person name="Grigoriev I.V."/>
            <person name="Hibbett D.S."/>
        </authorList>
    </citation>
    <scope>NUCLEOTIDE SEQUENCE [LARGE SCALE GENOMIC DNA]</scope>
    <source>
        <strain evidence="2 3">CBS 109695</strain>
    </source>
</reference>
<protein>
    <recommendedName>
        <fullName evidence="4">EF-hand domain-containing protein</fullName>
    </recommendedName>
</protein>
<dbReference type="OrthoDB" id="2122982at2759"/>
<accession>A0A166RSV1</accession>
<dbReference type="AlphaFoldDB" id="A0A166RSV1"/>
<name>A0A166RSV1_9AGAM</name>
<sequence length="1152" mass="130975">MFVGIGKIQSVEKDISGIMQGSIVLMAALDEVARLHPFIAVAVLAFKTVWTLEMKRRNNDKRIVSLHGEMKDMMEVLMQLKNVKDAKAQAPDGTTIEGRMQDVSKSAAKDIMDCANACDTYLKKSAVVKVLKGPIWEPKLVEFVGRFTKRRSEFSFALTIHTSLAIDSANVKLSDIEGSQQQMDMKMELLLRLFKSLKTAEEIDIAKQVKAKGGADACLKSDKSLQELSKLDSSGPDISSASQGASSRQPQKIAKPFALKDLKDDLQTDPTLAMDKNMVIFTRKYEAQKHQIVDEVEQIVTRESDRIIDEIKSGPHSKIRDPDIREIWKDMGWRGSVKARHFVLTLRDHFQEKWGVNDTQPLEKNEDEWVLEHLNVLRVQPVSEAFDDDASGFITIAEVNAFTASQPIYWSLPHWIAFWAIGWHQSVTKYDNQIRDIVEEMFAILPNILPGNINAVNAYLDAVHHTAIDLYSSINTCDTALDPRFERFLDAEEARLKKNLEAVKYNLDGTDTLLLITGYGRIEQYLFPVLYLLFKRHFEIFRVCQHRVVHPNELEEASNTLLWVYDAVIQRVAALEVVFKQQKQDVALQFGTFAHGMFEYHHDQTLWNDTKLKNSNMLPEYHYSDGRYDKNIDIHDVLSDPTSVDEPEIDFEAYDPPQDRVHFENVTGPLAEILGIWYGYAYDKDGFPAIGPLSMDLTPDTNPGHFIASGLSAIDIGIKIDITGQCSQDADGQITLEFTRTFSSDEYSPQHYRGHFDLAAQEITGTYEEDGEEDEDEDGEEDEDEDGEEDEGEDGEEDEIFSFRRTAGALMYLRPSPAELLSNRPRALWKFALEVVQYQVHRDSWSLQYFLDRFTHRKRFISLHSRSCALGKALDKAEEKELQRLRWRVDVADCRFYHSLASYQMRRTVYHAGYMCDNCSGPLSGARLICLVCKTETFERTIDTCDSPSCMDAVITRDDLQKPHLPAHDVVKTRRQIHHPQLWQLITTARDELKYSRKLLNGEAGTGAILDPEPGVTSKRGNQQFICIGCKQPVTLPCWYCVKCTEPHFICIACDAKGVPKVKGAPKVKGVPKVKPHIGAHDLVRCQDWVEEVDISVEDRLATLEGRFTKLEERFGKLEEHFVTLNTNLDTKMGKLEGTVEHLRSMKKGDLS</sequence>
<feature type="compositionally biased region" description="Polar residues" evidence="1">
    <location>
        <begin position="236"/>
        <end position="250"/>
    </location>
</feature>
<dbReference type="EMBL" id="KV417502">
    <property type="protein sequence ID" value="KZP28618.1"/>
    <property type="molecule type" value="Genomic_DNA"/>
</dbReference>
<dbReference type="STRING" id="436010.A0A166RSV1"/>
<evidence type="ECO:0000313" key="3">
    <source>
        <dbReference type="Proteomes" id="UP000076532"/>
    </source>
</evidence>
<feature type="region of interest" description="Disordered" evidence="1">
    <location>
        <begin position="767"/>
        <end position="799"/>
    </location>
</feature>
<evidence type="ECO:0000256" key="1">
    <source>
        <dbReference type="SAM" id="MobiDB-lite"/>
    </source>
</evidence>
<dbReference type="Proteomes" id="UP000076532">
    <property type="component" value="Unassembled WGS sequence"/>
</dbReference>
<dbReference type="PROSITE" id="PS00018">
    <property type="entry name" value="EF_HAND_1"/>
    <property type="match status" value="1"/>
</dbReference>
<dbReference type="Gene3D" id="1.20.5.170">
    <property type="match status" value="1"/>
</dbReference>
<keyword evidence="3" id="KW-1185">Reference proteome</keyword>
<dbReference type="InterPro" id="IPR018247">
    <property type="entry name" value="EF_Hand_1_Ca_BS"/>
</dbReference>
<proteinExistence type="predicted"/>
<gene>
    <name evidence="2" type="ORF">FIBSPDRAFT_816989</name>
</gene>
<feature type="region of interest" description="Disordered" evidence="1">
    <location>
        <begin position="229"/>
        <end position="251"/>
    </location>
</feature>